<dbReference type="Proteomes" id="UP000281028">
    <property type="component" value="Unassembled WGS sequence"/>
</dbReference>
<sequence>MRPVTFGLNISLDGYCDHMTLNPGEELYDYFTSMMDDVDLYFFGRVMYQLMFPYWSDIAKDQSGTAGENRFAERFTAIDRVVVSRTLESVQGNTRIVRGNPAAELLKLKQQPGKKIAVDSVSMLPELITAGLIDEFNLVVHPVMTGQGRRLLDAGSLHEQLNLQLTDTIVLKSGAVALHYRKQ</sequence>
<evidence type="ECO:0000259" key="1">
    <source>
        <dbReference type="Pfam" id="PF01872"/>
    </source>
</evidence>
<dbReference type="OrthoDB" id="195113at2"/>
<protein>
    <submittedName>
        <fullName evidence="2">Deaminase</fullName>
    </submittedName>
</protein>
<dbReference type="AlphaFoldDB" id="A0A433WDW6"/>
<proteinExistence type="predicted"/>
<dbReference type="GO" id="GO:0009231">
    <property type="term" value="P:riboflavin biosynthetic process"/>
    <property type="evidence" value="ECO:0007669"/>
    <property type="project" value="InterPro"/>
</dbReference>
<evidence type="ECO:0000313" key="2">
    <source>
        <dbReference type="EMBL" id="NSL88234.1"/>
    </source>
</evidence>
<keyword evidence="3" id="KW-1185">Reference proteome</keyword>
<organism evidence="2 3">
    <name type="scientific">Chitinophaga solisilvae</name>
    <dbReference type="NCBI Taxonomy" id="1233460"/>
    <lineage>
        <taxon>Bacteria</taxon>
        <taxon>Pseudomonadati</taxon>
        <taxon>Bacteroidota</taxon>
        <taxon>Chitinophagia</taxon>
        <taxon>Chitinophagales</taxon>
        <taxon>Chitinophagaceae</taxon>
        <taxon>Chitinophaga</taxon>
    </lineage>
</organism>
<gene>
    <name evidence="2" type="ORF">ECE50_015440</name>
</gene>
<evidence type="ECO:0000313" key="3">
    <source>
        <dbReference type="Proteomes" id="UP000281028"/>
    </source>
</evidence>
<accession>A0A433WDW6</accession>
<dbReference type="SUPFAM" id="SSF53597">
    <property type="entry name" value="Dihydrofolate reductase-like"/>
    <property type="match status" value="1"/>
</dbReference>
<reference evidence="2" key="1">
    <citation type="submission" date="2020-05" db="EMBL/GenBank/DDBJ databases">
        <title>Chitinophaga laudate sp. nov., isolated from a tropical peat swamp.</title>
        <authorList>
            <person name="Goh C.B.S."/>
            <person name="Lee M.S."/>
            <person name="Parimannan S."/>
            <person name="Pasbakhsh P."/>
            <person name="Yule C.M."/>
            <person name="Rajandas H."/>
            <person name="Loke S."/>
            <person name="Croft L."/>
            <person name="Tan J.B.L."/>
        </authorList>
    </citation>
    <scope>NUCLEOTIDE SEQUENCE</scope>
    <source>
        <strain evidence="2">Mgbs1</strain>
    </source>
</reference>
<dbReference type="InterPro" id="IPR002734">
    <property type="entry name" value="RibDG_C"/>
</dbReference>
<dbReference type="InterPro" id="IPR024072">
    <property type="entry name" value="DHFR-like_dom_sf"/>
</dbReference>
<dbReference type="Gene3D" id="3.40.430.10">
    <property type="entry name" value="Dihydrofolate Reductase, subunit A"/>
    <property type="match status" value="1"/>
</dbReference>
<comment type="caution">
    <text evidence="2">The sequence shown here is derived from an EMBL/GenBank/DDBJ whole genome shotgun (WGS) entry which is preliminary data.</text>
</comment>
<dbReference type="Pfam" id="PF01872">
    <property type="entry name" value="RibD_C"/>
    <property type="match status" value="1"/>
</dbReference>
<name>A0A433WDW6_9BACT</name>
<dbReference type="EMBL" id="RIAR02000001">
    <property type="protein sequence ID" value="NSL88234.1"/>
    <property type="molecule type" value="Genomic_DNA"/>
</dbReference>
<dbReference type="GO" id="GO:0008703">
    <property type="term" value="F:5-amino-6-(5-phosphoribosylamino)uracil reductase activity"/>
    <property type="evidence" value="ECO:0007669"/>
    <property type="project" value="InterPro"/>
</dbReference>
<feature type="domain" description="Bacterial bifunctional deaminase-reductase C-terminal" evidence="1">
    <location>
        <begin position="4"/>
        <end position="174"/>
    </location>
</feature>